<proteinExistence type="predicted"/>
<dbReference type="EMBL" id="VSSQ01017040">
    <property type="protein sequence ID" value="MPM58948.1"/>
    <property type="molecule type" value="Genomic_DNA"/>
</dbReference>
<organism evidence="2">
    <name type="scientific">bioreactor metagenome</name>
    <dbReference type="NCBI Taxonomy" id="1076179"/>
    <lineage>
        <taxon>unclassified sequences</taxon>
        <taxon>metagenomes</taxon>
        <taxon>ecological metagenomes</taxon>
    </lineage>
</organism>
<accession>A0A645B1L7</accession>
<reference evidence="2" key="1">
    <citation type="submission" date="2019-08" db="EMBL/GenBank/DDBJ databases">
        <authorList>
            <person name="Kucharzyk K."/>
            <person name="Murdoch R.W."/>
            <person name="Higgins S."/>
            <person name="Loffler F."/>
        </authorList>
    </citation>
    <scope>NUCLEOTIDE SEQUENCE</scope>
</reference>
<gene>
    <name evidence="2" type="ORF">SDC9_105783</name>
</gene>
<dbReference type="AlphaFoldDB" id="A0A645B1L7"/>
<evidence type="ECO:0000256" key="1">
    <source>
        <dbReference type="SAM" id="MobiDB-lite"/>
    </source>
</evidence>
<feature type="region of interest" description="Disordered" evidence="1">
    <location>
        <begin position="1"/>
        <end position="33"/>
    </location>
</feature>
<protein>
    <submittedName>
        <fullName evidence="2">Uncharacterized protein</fullName>
    </submittedName>
</protein>
<name>A0A645B1L7_9ZZZZ</name>
<evidence type="ECO:0000313" key="2">
    <source>
        <dbReference type="EMBL" id="MPM58948.1"/>
    </source>
</evidence>
<sequence>MRIGKAVHAKTDHQRPQHHRQGHPARNAGRMRPHLPHIRRQLAGRDDALRPLLQKAQELLAPFGAALRGRIANGMQRVMRDAGATRRVGQRVVGGSSLDGIGQKDVAGGGGFHADGWYLLTRRAPSPQQTHNAPL</sequence>
<feature type="compositionally biased region" description="Basic residues" evidence="1">
    <location>
        <begin position="16"/>
        <end position="33"/>
    </location>
</feature>
<comment type="caution">
    <text evidence="2">The sequence shown here is derived from an EMBL/GenBank/DDBJ whole genome shotgun (WGS) entry which is preliminary data.</text>
</comment>